<evidence type="ECO:0000256" key="1">
    <source>
        <dbReference type="SAM" id="MobiDB-lite"/>
    </source>
</evidence>
<reference evidence="2" key="1">
    <citation type="submission" date="2021-03" db="EMBL/GenBank/DDBJ databases">
        <title>Draft genome sequence of rust myrtle Austropuccinia psidii MF-1, a brazilian biotype.</title>
        <authorList>
            <person name="Quecine M.C."/>
            <person name="Pachon D.M.R."/>
            <person name="Bonatelli M.L."/>
            <person name="Correr F.H."/>
            <person name="Franceschini L.M."/>
            <person name="Leite T.F."/>
            <person name="Margarido G.R.A."/>
            <person name="Almeida C.A."/>
            <person name="Ferrarezi J.A."/>
            <person name="Labate C.A."/>
        </authorList>
    </citation>
    <scope>NUCLEOTIDE SEQUENCE</scope>
    <source>
        <strain evidence="2">MF-1</strain>
    </source>
</reference>
<sequence length="79" mass="8461">MTNLQPDSSSEDSRPLASKTPPMKAPEFFDGAQPFQLKLKYEEADGTKAFPAPLQSSQGTGGSTLAQYNQPVSNQSEPS</sequence>
<accession>A0A9Q3KFR2</accession>
<gene>
    <name evidence="2" type="ORF">O181_118657</name>
</gene>
<organism evidence="2 3">
    <name type="scientific">Austropuccinia psidii MF-1</name>
    <dbReference type="NCBI Taxonomy" id="1389203"/>
    <lineage>
        <taxon>Eukaryota</taxon>
        <taxon>Fungi</taxon>
        <taxon>Dikarya</taxon>
        <taxon>Basidiomycota</taxon>
        <taxon>Pucciniomycotina</taxon>
        <taxon>Pucciniomycetes</taxon>
        <taxon>Pucciniales</taxon>
        <taxon>Sphaerophragmiaceae</taxon>
        <taxon>Austropuccinia</taxon>
    </lineage>
</organism>
<dbReference type="EMBL" id="AVOT02103944">
    <property type="protein sequence ID" value="MBW0578942.1"/>
    <property type="molecule type" value="Genomic_DNA"/>
</dbReference>
<feature type="compositionally biased region" description="Polar residues" evidence="1">
    <location>
        <begin position="54"/>
        <end position="79"/>
    </location>
</feature>
<feature type="region of interest" description="Disordered" evidence="1">
    <location>
        <begin position="48"/>
        <end position="79"/>
    </location>
</feature>
<comment type="caution">
    <text evidence="2">The sequence shown here is derived from an EMBL/GenBank/DDBJ whole genome shotgun (WGS) entry which is preliminary data.</text>
</comment>
<dbReference type="Proteomes" id="UP000765509">
    <property type="component" value="Unassembled WGS sequence"/>
</dbReference>
<feature type="region of interest" description="Disordered" evidence="1">
    <location>
        <begin position="1"/>
        <end position="31"/>
    </location>
</feature>
<protein>
    <submittedName>
        <fullName evidence="2">Uncharacterized protein</fullName>
    </submittedName>
</protein>
<evidence type="ECO:0000313" key="2">
    <source>
        <dbReference type="EMBL" id="MBW0578942.1"/>
    </source>
</evidence>
<keyword evidence="3" id="KW-1185">Reference proteome</keyword>
<proteinExistence type="predicted"/>
<evidence type="ECO:0000313" key="3">
    <source>
        <dbReference type="Proteomes" id="UP000765509"/>
    </source>
</evidence>
<dbReference type="AlphaFoldDB" id="A0A9Q3KFR2"/>
<name>A0A9Q3KFR2_9BASI</name>